<protein>
    <submittedName>
        <fullName evidence="13">ATP-binding cassette, subfamily B</fullName>
    </submittedName>
</protein>
<dbReference type="InterPro" id="IPR003439">
    <property type="entry name" value="ABC_transporter-like_ATP-bd"/>
</dbReference>
<dbReference type="AlphaFoldDB" id="A0A1G9S0H6"/>
<feature type="transmembrane region" description="Helical" evidence="10">
    <location>
        <begin position="418"/>
        <end position="441"/>
    </location>
</feature>
<dbReference type="PANTHER" id="PTHR43394:SF1">
    <property type="entry name" value="ATP-BINDING CASSETTE SUB-FAMILY B MEMBER 10, MITOCHONDRIAL"/>
    <property type="match status" value="1"/>
</dbReference>
<feature type="transmembrane region" description="Helical" evidence="10">
    <location>
        <begin position="189"/>
        <end position="209"/>
    </location>
</feature>
<dbReference type="InterPro" id="IPR027417">
    <property type="entry name" value="P-loop_NTPase"/>
</dbReference>
<dbReference type="Pfam" id="PF00005">
    <property type="entry name" value="ABC_tran"/>
    <property type="match status" value="1"/>
</dbReference>
<evidence type="ECO:0000259" key="12">
    <source>
        <dbReference type="PROSITE" id="PS50929"/>
    </source>
</evidence>
<dbReference type="GO" id="GO:0015421">
    <property type="term" value="F:ABC-type oligopeptide transporter activity"/>
    <property type="evidence" value="ECO:0007669"/>
    <property type="project" value="TreeGrafter"/>
</dbReference>
<dbReference type="InterPro" id="IPR036640">
    <property type="entry name" value="ABC1_TM_sf"/>
</dbReference>
<evidence type="ECO:0000256" key="7">
    <source>
        <dbReference type="ARBA" id="ARBA00022989"/>
    </source>
</evidence>
<dbReference type="RefSeq" id="WP_091568694.1">
    <property type="nucleotide sequence ID" value="NZ_FNHP01000004.1"/>
</dbReference>
<comment type="subcellular location">
    <subcellularLocation>
        <location evidence="1">Cell membrane</location>
        <topology evidence="1">Multi-pass membrane protein</topology>
    </subcellularLocation>
</comment>
<dbReference type="SUPFAM" id="SSF90123">
    <property type="entry name" value="ABC transporter transmembrane region"/>
    <property type="match status" value="1"/>
</dbReference>
<dbReference type="PROSITE" id="PS50893">
    <property type="entry name" value="ABC_TRANSPORTER_2"/>
    <property type="match status" value="1"/>
</dbReference>
<sequence length="777" mass="85487">MQPLSFPHDASLLATPLAQPALAALAPGENAVAVFEVDLSAALQFAPGLLVLTGRRLLACSAGDAQAAPALQEWPLHPGLELRLHEHAGVGTLQLHDAAQRLALWRFTLTRQPQAVAFQQAFERRLQQLDAPPSLPAADEDVPRCAACQSPLPPGTDECPTCARQQPPQTSTWVLLRLWRFARPYKRQLGLGFGLTLASTAASLVPPYMTIPLMDEILIPYQSGQQIPVERVALYLGGLLLAALLAWGLGWARTYVLALVSERIGADLRTTTYQHLMRLSLDYFGSKRTGDLMARIGSETDRINVFLSLNALDFITDVLMIAMTAAILFSINPWLALVTLVPLPFIAWLIHTVRDKLRTGFERIDRVWSEVTNVLADTIPGIRVVKAFAQERREAERFRAANQHNLEVNDRLNKTWSLFSPTVSLMTEIGLLVVWGFGIWLVAHNQITVGVLAAFIAYIGRFYTRLDSMSRIVSVTQKAAAGAKRIFDILDHVSNVPDPAQPVRVERVQGAIELRGVGLRASSRMILKDVRLSIRPGEMIGLVGHSGSGKSTLVNLICRFYDVTHGAILVDGVDVRRMAVADYRSHIGLVLQEPFLFFGTVAENIAYGKPDATREEIVAAARAAHAHDFILRLPHGYDSLVGERGQSLSGGERQRISIARALLIDPRILILDEATSAVDTETEQEIQKALDNLVKGRTTIAIAHRLSTLRKADRLVVLDRGEIVEVGPHDELMEKQGAYWRLYEAQARRDEGDVGSSPPVLDSTLRHPSHPAGQVVT</sequence>
<feature type="transmembrane region" description="Helical" evidence="10">
    <location>
        <begin position="232"/>
        <end position="252"/>
    </location>
</feature>
<organism evidence="13 14">
    <name type="scientific">Oryzisolibacter propanilivorax</name>
    <dbReference type="NCBI Taxonomy" id="1527607"/>
    <lineage>
        <taxon>Bacteria</taxon>
        <taxon>Pseudomonadati</taxon>
        <taxon>Pseudomonadota</taxon>
        <taxon>Betaproteobacteria</taxon>
        <taxon>Burkholderiales</taxon>
        <taxon>Comamonadaceae</taxon>
        <taxon>Oryzisolibacter</taxon>
    </lineage>
</organism>
<evidence type="ECO:0000256" key="6">
    <source>
        <dbReference type="ARBA" id="ARBA00022840"/>
    </source>
</evidence>
<evidence type="ECO:0000256" key="10">
    <source>
        <dbReference type="SAM" id="Phobius"/>
    </source>
</evidence>
<feature type="region of interest" description="Disordered" evidence="9">
    <location>
        <begin position="750"/>
        <end position="777"/>
    </location>
</feature>
<evidence type="ECO:0000256" key="9">
    <source>
        <dbReference type="SAM" id="MobiDB-lite"/>
    </source>
</evidence>
<dbReference type="Gene3D" id="1.20.1560.10">
    <property type="entry name" value="ABC transporter type 1, transmembrane domain"/>
    <property type="match status" value="1"/>
</dbReference>
<feature type="domain" description="ABC transmembrane type-1" evidence="12">
    <location>
        <begin position="191"/>
        <end position="478"/>
    </location>
</feature>
<feature type="domain" description="ABC transporter" evidence="11">
    <location>
        <begin position="512"/>
        <end position="745"/>
    </location>
</feature>
<dbReference type="Proteomes" id="UP000198552">
    <property type="component" value="Unassembled WGS sequence"/>
</dbReference>
<keyword evidence="8 10" id="KW-0472">Membrane</keyword>
<evidence type="ECO:0000256" key="2">
    <source>
        <dbReference type="ARBA" id="ARBA00022448"/>
    </source>
</evidence>
<dbReference type="EMBL" id="FNHP01000004">
    <property type="protein sequence ID" value="SDM28777.1"/>
    <property type="molecule type" value="Genomic_DNA"/>
</dbReference>
<dbReference type="Pfam" id="PF00664">
    <property type="entry name" value="ABC_membrane"/>
    <property type="match status" value="1"/>
</dbReference>
<gene>
    <name evidence="13" type="ORF">SAMN05428957_10416</name>
</gene>
<keyword evidence="4 10" id="KW-0812">Transmembrane</keyword>
<evidence type="ECO:0000256" key="1">
    <source>
        <dbReference type="ARBA" id="ARBA00004651"/>
    </source>
</evidence>
<dbReference type="GO" id="GO:0005886">
    <property type="term" value="C:plasma membrane"/>
    <property type="evidence" value="ECO:0007669"/>
    <property type="project" value="UniProtKB-SubCell"/>
</dbReference>
<feature type="transmembrane region" description="Helical" evidence="10">
    <location>
        <begin position="447"/>
        <end position="464"/>
    </location>
</feature>
<dbReference type="CDD" id="cd18563">
    <property type="entry name" value="ABC_6TM_exporter_like"/>
    <property type="match status" value="1"/>
</dbReference>
<dbReference type="GO" id="GO:0005524">
    <property type="term" value="F:ATP binding"/>
    <property type="evidence" value="ECO:0007669"/>
    <property type="project" value="UniProtKB-KW"/>
</dbReference>
<name>A0A1G9S0H6_9BURK</name>
<proteinExistence type="predicted"/>
<keyword evidence="2" id="KW-0813">Transport</keyword>
<evidence type="ECO:0000256" key="4">
    <source>
        <dbReference type="ARBA" id="ARBA00022692"/>
    </source>
</evidence>
<dbReference type="FunFam" id="3.40.50.300:FF:000287">
    <property type="entry name" value="Multidrug ABC transporter ATP-binding protein"/>
    <property type="match status" value="1"/>
</dbReference>
<dbReference type="SMART" id="SM00382">
    <property type="entry name" value="AAA"/>
    <property type="match status" value="1"/>
</dbReference>
<dbReference type="InterPro" id="IPR039421">
    <property type="entry name" value="Type_1_exporter"/>
</dbReference>
<feature type="transmembrane region" description="Helical" evidence="10">
    <location>
        <begin position="334"/>
        <end position="353"/>
    </location>
</feature>
<evidence type="ECO:0000259" key="11">
    <source>
        <dbReference type="PROSITE" id="PS50893"/>
    </source>
</evidence>
<keyword evidence="7 10" id="KW-1133">Transmembrane helix</keyword>
<dbReference type="InterPro" id="IPR003593">
    <property type="entry name" value="AAA+_ATPase"/>
</dbReference>
<feature type="transmembrane region" description="Helical" evidence="10">
    <location>
        <begin position="303"/>
        <end position="328"/>
    </location>
</feature>
<evidence type="ECO:0000256" key="5">
    <source>
        <dbReference type="ARBA" id="ARBA00022741"/>
    </source>
</evidence>
<evidence type="ECO:0000313" key="14">
    <source>
        <dbReference type="Proteomes" id="UP000198552"/>
    </source>
</evidence>
<dbReference type="SUPFAM" id="SSF52540">
    <property type="entry name" value="P-loop containing nucleoside triphosphate hydrolases"/>
    <property type="match status" value="1"/>
</dbReference>
<dbReference type="GO" id="GO:0016887">
    <property type="term" value="F:ATP hydrolysis activity"/>
    <property type="evidence" value="ECO:0007669"/>
    <property type="project" value="InterPro"/>
</dbReference>
<keyword evidence="3" id="KW-1003">Cell membrane</keyword>
<evidence type="ECO:0000256" key="3">
    <source>
        <dbReference type="ARBA" id="ARBA00022475"/>
    </source>
</evidence>
<dbReference type="PROSITE" id="PS00211">
    <property type="entry name" value="ABC_TRANSPORTER_1"/>
    <property type="match status" value="1"/>
</dbReference>
<dbReference type="PROSITE" id="PS50929">
    <property type="entry name" value="ABC_TM1F"/>
    <property type="match status" value="1"/>
</dbReference>
<dbReference type="OrthoDB" id="8554730at2"/>
<keyword evidence="5" id="KW-0547">Nucleotide-binding</keyword>
<accession>A0A1G9S0H6</accession>
<dbReference type="STRING" id="1527607.SAMN05428957_10416"/>
<dbReference type="PANTHER" id="PTHR43394">
    <property type="entry name" value="ATP-DEPENDENT PERMEASE MDL1, MITOCHONDRIAL"/>
    <property type="match status" value="1"/>
</dbReference>
<dbReference type="InterPro" id="IPR011527">
    <property type="entry name" value="ABC1_TM_dom"/>
</dbReference>
<dbReference type="Gene3D" id="3.40.50.300">
    <property type="entry name" value="P-loop containing nucleotide triphosphate hydrolases"/>
    <property type="match status" value="1"/>
</dbReference>
<evidence type="ECO:0000313" key="13">
    <source>
        <dbReference type="EMBL" id="SDM28777.1"/>
    </source>
</evidence>
<evidence type="ECO:0000256" key="8">
    <source>
        <dbReference type="ARBA" id="ARBA00023136"/>
    </source>
</evidence>
<keyword evidence="14" id="KW-1185">Reference proteome</keyword>
<dbReference type="InterPro" id="IPR017871">
    <property type="entry name" value="ABC_transporter-like_CS"/>
</dbReference>
<reference evidence="14" key="1">
    <citation type="submission" date="2016-10" db="EMBL/GenBank/DDBJ databases">
        <authorList>
            <person name="Varghese N."/>
            <person name="Submissions S."/>
        </authorList>
    </citation>
    <scope>NUCLEOTIDE SEQUENCE [LARGE SCALE GENOMIC DNA]</scope>
    <source>
        <strain evidence="14">EPL6</strain>
    </source>
</reference>
<keyword evidence="6 13" id="KW-0067">ATP-binding</keyword>